<comment type="similarity">
    <text evidence="1 3">Belongs to the enoyl-CoA hydratase/isomerase family.</text>
</comment>
<dbReference type="EMBL" id="DRUC01000017">
    <property type="protein sequence ID" value="HHF47848.1"/>
    <property type="molecule type" value="Genomic_DNA"/>
</dbReference>
<organism evidence="5">
    <name type="scientific">Geoglobus ahangari</name>
    <dbReference type="NCBI Taxonomy" id="113653"/>
    <lineage>
        <taxon>Archaea</taxon>
        <taxon>Methanobacteriati</taxon>
        <taxon>Methanobacteriota</taxon>
        <taxon>Archaeoglobi</taxon>
        <taxon>Archaeoglobales</taxon>
        <taxon>Archaeoglobaceae</taxon>
        <taxon>Geoglobus</taxon>
    </lineage>
</organism>
<dbReference type="SUPFAM" id="SSF52096">
    <property type="entry name" value="ClpP/crotonase"/>
    <property type="match status" value="1"/>
</dbReference>
<dbReference type="EMBL" id="DTAK01000044">
    <property type="protein sequence ID" value="HGU59720.1"/>
    <property type="molecule type" value="Genomic_DNA"/>
</dbReference>
<dbReference type="GO" id="GO:0016836">
    <property type="term" value="F:hydro-lyase activity"/>
    <property type="evidence" value="ECO:0007669"/>
    <property type="project" value="UniProtKB-ARBA"/>
</dbReference>
<dbReference type="InterPro" id="IPR014748">
    <property type="entry name" value="Enoyl-CoA_hydra_C"/>
</dbReference>
<dbReference type="InterPro" id="IPR029045">
    <property type="entry name" value="ClpP/crotonase-like_dom_sf"/>
</dbReference>
<dbReference type="Pfam" id="PF00378">
    <property type="entry name" value="ECH_1"/>
    <property type="match status" value="1"/>
</dbReference>
<dbReference type="InterPro" id="IPR018376">
    <property type="entry name" value="Enoyl-CoA_hyd/isom_CS"/>
</dbReference>
<evidence type="ECO:0000256" key="3">
    <source>
        <dbReference type="RuleBase" id="RU003707"/>
    </source>
</evidence>
<dbReference type="EMBL" id="DTPI01000028">
    <property type="protein sequence ID" value="HGE66302.1"/>
    <property type="molecule type" value="Genomic_DNA"/>
</dbReference>
<proteinExistence type="inferred from homology"/>
<gene>
    <name evidence="6" type="ORF">ENL48_01150</name>
    <name evidence="5" type="ORF">ENT89_06180</name>
    <name evidence="4" type="ORF">ENX77_04150</name>
</gene>
<name>A0A7C4WEG5_9EURY</name>
<dbReference type="Gene3D" id="3.90.226.10">
    <property type="entry name" value="2-enoyl-CoA Hydratase, Chain A, domain 1"/>
    <property type="match status" value="1"/>
</dbReference>
<evidence type="ECO:0000313" key="4">
    <source>
        <dbReference type="EMBL" id="HGE66302.1"/>
    </source>
</evidence>
<sequence length="260" mass="28334">MENIKVEKMDGIAKITLNRPQKLNAITLELLDELRRALNKFEFDDEVRVVIITGEGKAFSAGLDLQAVSEGDLFKPSIAMLLAAKGQEVFTAIEKFPKPVIAAINGYAFGGGCELALACDFRIMSKNAQIGLTETALGLIPGWGGTQRLAKLIGIAKAKELIMFAKRLNGEEAEKIGLVNKAVDPEKFWDEVMKFAKKLAEGAPIALRLAKFAINFGYELPAEIGQAIEAACFGVVTSTEDVKEGFSAFFEKRMPQFKGK</sequence>
<dbReference type="InterPro" id="IPR001753">
    <property type="entry name" value="Enoyl-CoA_hydra/iso"/>
</dbReference>
<dbReference type="AlphaFoldDB" id="A0A7C4WEG5"/>
<dbReference type="PANTHER" id="PTHR11941">
    <property type="entry name" value="ENOYL-COA HYDRATASE-RELATED"/>
    <property type="match status" value="1"/>
</dbReference>
<evidence type="ECO:0008006" key="7">
    <source>
        <dbReference type="Google" id="ProtNLM"/>
    </source>
</evidence>
<dbReference type="Gene3D" id="1.10.12.10">
    <property type="entry name" value="Lyase 2-enoyl-coa Hydratase, Chain A, domain 2"/>
    <property type="match status" value="1"/>
</dbReference>
<evidence type="ECO:0000256" key="1">
    <source>
        <dbReference type="ARBA" id="ARBA00005254"/>
    </source>
</evidence>
<dbReference type="PANTHER" id="PTHR11941:SF54">
    <property type="entry name" value="ENOYL-COA HYDRATASE, MITOCHONDRIAL"/>
    <property type="match status" value="1"/>
</dbReference>
<evidence type="ECO:0000313" key="5">
    <source>
        <dbReference type="EMBL" id="HGU59720.1"/>
    </source>
</evidence>
<dbReference type="GO" id="GO:0006635">
    <property type="term" value="P:fatty acid beta-oxidation"/>
    <property type="evidence" value="ECO:0007669"/>
    <property type="project" value="TreeGrafter"/>
</dbReference>
<dbReference type="FunFam" id="1.10.12.10:FF:000001">
    <property type="entry name" value="Probable enoyl-CoA hydratase, mitochondrial"/>
    <property type="match status" value="1"/>
</dbReference>
<dbReference type="PROSITE" id="PS00166">
    <property type="entry name" value="ENOYL_COA_HYDRATASE"/>
    <property type="match status" value="1"/>
</dbReference>
<protein>
    <recommendedName>
        <fullName evidence="7">Enoyl-CoA hydratase/isomerase family protein</fullName>
    </recommendedName>
</protein>
<reference evidence="5" key="1">
    <citation type="journal article" date="2020" name="mSystems">
        <title>Genome- and Community-Level Interaction Insights into Carbon Utilization and Element Cycling Functions of Hydrothermarchaeota in Hydrothermal Sediment.</title>
        <authorList>
            <person name="Zhou Z."/>
            <person name="Liu Y."/>
            <person name="Xu W."/>
            <person name="Pan J."/>
            <person name="Luo Z.H."/>
            <person name="Li M."/>
        </authorList>
    </citation>
    <scope>NUCLEOTIDE SEQUENCE [LARGE SCALE GENOMIC DNA]</scope>
    <source>
        <strain evidence="6">SpSt-10</strain>
        <strain evidence="5">SpSt-62</strain>
        <strain evidence="4">SpSt-97</strain>
    </source>
</reference>
<dbReference type="CDD" id="cd06558">
    <property type="entry name" value="crotonase-like"/>
    <property type="match status" value="1"/>
</dbReference>
<dbReference type="FunFam" id="3.90.226.10:FF:000009">
    <property type="entry name" value="Carnitinyl-CoA dehydratase"/>
    <property type="match status" value="1"/>
</dbReference>
<evidence type="ECO:0000256" key="2">
    <source>
        <dbReference type="ARBA" id="ARBA00023239"/>
    </source>
</evidence>
<accession>A0A7C4WEG5</accession>
<comment type="caution">
    <text evidence="5">The sequence shown here is derived from an EMBL/GenBank/DDBJ whole genome shotgun (WGS) entry which is preliminary data.</text>
</comment>
<evidence type="ECO:0000313" key="6">
    <source>
        <dbReference type="EMBL" id="HHF47848.1"/>
    </source>
</evidence>
<keyword evidence="2" id="KW-0456">Lyase</keyword>